<protein>
    <submittedName>
        <fullName evidence="2">N-6 DNA Methylase</fullName>
    </submittedName>
</protein>
<dbReference type="InterPro" id="IPR036388">
    <property type="entry name" value="WH-like_DNA-bd_sf"/>
</dbReference>
<reference evidence="3" key="1">
    <citation type="submission" date="2017-06" db="EMBL/GenBank/DDBJ databases">
        <authorList>
            <person name="Varghese N."/>
            <person name="Submissions S."/>
        </authorList>
    </citation>
    <scope>NUCLEOTIDE SEQUENCE [LARGE SCALE GENOMIC DNA]</scope>
    <source>
        <strain evidence="3">DSM 44485</strain>
    </source>
</reference>
<dbReference type="PANTHER" id="PTHR42998:SF1">
    <property type="entry name" value="TYPE I RESTRICTION ENZYME HINDI METHYLASE SUBUNIT"/>
    <property type="match status" value="1"/>
</dbReference>
<evidence type="ECO:0000313" key="3">
    <source>
        <dbReference type="Proteomes" id="UP000198420"/>
    </source>
</evidence>
<dbReference type="Proteomes" id="UP000198420">
    <property type="component" value="Unassembled WGS sequence"/>
</dbReference>
<gene>
    <name evidence="2" type="ORF">SAMN06265355_105269</name>
</gene>
<dbReference type="GO" id="GO:0008170">
    <property type="term" value="F:N-methyltransferase activity"/>
    <property type="evidence" value="ECO:0007669"/>
    <property type="project" value="InterPro"/>
</dbReference>
<organism evidence="2 3">
    <name type="scientific">Actinomadura mexicana</name>
    <dbReference type="NCBI Taxonomy" id="134959"/>
    <lineage>
        <taxon>Bacteria</taxon>
        <taxon>Bacillati</taxon>
        <taxon>Actinomycetota</taxon>
        <taxon>Actinomycetes</taxon>
        <taxon>Streptosporangiales</taxon>
        <taxon>Thermomonosporaceae</taxon>
        <taxon>Actinomadura</taxon>
    </lineage>
</organism>
<dbReference type="InterPro" id="IPR029063">
    <property type="entry name" value="SAM-dependent_MTases_sf"/>
</dbReference>
<dbReference type="Gene3D" id="3.40.50.150">
    <property type="entry name" value="Vaccinia Virus protein VP39"/>
    <property type="match status" value="1"/>
</dbReference>
<sequence>MGDGSLVSGAEIARLAGVERSAVSNWRRRHRDFPAPAGGSSVKPLFALAEVETWLRDRGKLRAIPATDRLWQRLRSYGDDRRLVDTLADVAVLLAFVGDTRSAWEDLAVLPDEELAERLPEAVASFVTQGRIPGGSPFADGLRPDQVPTWRLLVEMAREGIPEQIFEDLHSRYVDSTDRAIVVTPLDLATVIAAMVPPVLDGAVFDPSCGTGNLLQALGKKLGIGGSRAGQERDPAVARIAWYRIQWCGVGPEIIRQGDSLRNDQFAGTPGGPDGAAVVVCDPPTGDREWGHDELGYDARWEFGLPPRAEPELAWLQHCYAHIRPGGIAIVAMPIAAAARRSGRRIRGEMLRRGALREVIALPPGLAGGHSLGLHLWVLIRPSTGYIDDDGEISGAIGPATCVRMIDGSRFDRERVREIEGDWWHQYEDEPGVSAKVPVIELLDDDVDLTPARYVQRDEDDLVRAHEEAVNELTPVLGCLSKQQPPRMSRADVPADWPMVSLSELVKAQALDVILNRELPRMRIDLEVGDILVPVLDPSERPVVVRKESTLGLDGPTPDRHLIRCDQTVLDPDFVAGFLHSEQNVRQAVTGTGTFRFDPRRAMIPRLPLAEQRRYGAEFRKLAEFADLLQRTVRVGQDVVRLAQDGLTSGAFVPAPHQEPKGM</sequence>
<accession>A0A238Y651</accession>
<dbReference type="GO" id="GO:0032259">
    <property type="term" value="P:methylation"/>
    <property type="evidence" value="ECO:0007669"/>
    <property type="project" value="UniProtKB-KW"/>
</dbReference>
<dbReference type="PRINTS" id="PR00507">
    <property type="entry name" value="N12N6MTFRASE"/>
</dbReference>
<keyword evidence="3" id="KW-1185">Reference proteome</keyword>
<keyword evidence="2" id="KW-0808">Transferase</keyword>
<dbReference type="RefSeq" id="WP_245919299.1">
    <property type="nucleotide sequence ID" value="NZ_FZNP01000005.1"/>
</dbReference>
<dbReference type="PANTHER" id="PTHR42998">
    <property type="entry name" value="TYPE I RESTRICTION ENZYME HINDVIIP M PROTEIN-RELATED"/>
    <property type="match status" value="1"/>
</dbReference>
<dbReference type="AlphaFoldDB" id="A0A238Y651"/>
<evidence type="ECO:0000259" key="1">
    <source>
        <dbReference type="Pfam" id="PF02384"/>
    </source>
</evidence>
<dbReference type="InterPro" id="IPR052916">
    <property type="entry name" value="Type-I_RE_MTase_Subunit"/>
</dbReference>
<dbReference type="EMBL" id="FZNP01000005">
    <property type="protein sequence ID" value="SNR66452.1"/>
    <property type="molecule type" value="Genomic_DNA"/>
</dbReference>
<dbReference type="GO" id="GO:0003677">
    <property type="term" value="F:DNA binding"/>
    <property type="evidence" value="ECO:0007669"/>
    <property type="project" value="InterPro"/>
</dbReference>
<dbReference type="Gene3D" id="1.10.10.10">
    <property type="entry name" value="Winged helix-like DNA-binding domain superfamily/Winged helix DNA-binding domain"/>
    <property type="match status" value="1"/>
</dbReference>
<dbReference type="SUPFAM" id="SSF116734">
    <property type="entry name" value="DNA methylase specificity domain"/>
    <property type="match status" value="1"/>
</dbReference>
<feature type="domain" description="DNA methylase adenine-specific" evidence="1">
    <location>
        <begin position="182"/>
        <end position="459"/>
    </location>
</feature>
<proteinExistence type="predicted"/>
<evidence type="ECO:0000313" key="2">
    <source>
        <dbReference type="EMBL" id="SNR66452.1"/>
    </source>
</evidence>
<name>A0A238Y651_9ACTN</name>
<keyword evidence="2" id="KW-0489">Methyltransferase</keyword>
<dbReference type="Pfam" id="PF02384">
    <property type="entry name" value="N6_Mtase"/>
    <property type="match status" value="1"/>
</dbReference>
<dbReference type="InterPro" id="IPR003356">
    <property type="entry name" value="DNA_methylase_A-5"/>
</dbReference>
<dbReference type="SUPFAM" id="SSF53335">
    <property type="entry name" value="S-adenosyl-L-methionine-dependent methyltransferases"/>
    <property type="match status" value="1"/>
</dbReference>